<reference evidence="3 4" key="1">
    <citation type="submission" date="2017-08" db="EMBL/GenBank/DDBJ databases">
        <title>Acidophilic green algal genome provides insights into adaptation to an acidic environment.</title>
        <authorList>
            <person name="Hirooka S."/>
            <person name="Hirose Y."/>
            <person name="Kanesaki Y."/>
            <person name="Higuchi S."/>
            <person name="Fujiwara T."/>
            <person name="Onuma R."/>
            <person name="Era A."/>
            <person name="Ohbayashi R."/>
            <person name="Uzuka A."/>
            <person name="Nozaki H."/>
            <person name="Yoshikawa H."/>
            <person name="Miyagishima S.Y."/>
        </authorList>
    </citation>
    <scope>NUCLEOTIDE SEQUENCE [LARGE SCALE GENOMIC DNA]</scope>
    <source>
        <strain evidence="3 4">NIES-2499</strain>
    </source>
</reference>
<dbReference type="EMBL" id="BEGY01000008">
    <property type="protein sequence ID" value="GAX74653.1"/>
    <property type="molecule type" value="Genomic_DNA"/>
</dbReference>
<name>A0A250WUY4_9CHLO</name>
<evidence type="ECO:0008006" key="5">
    <source>
        <dbReference type="Google" id="ProtNLM"/>
    </source>
</evidence>
<evidence type="ECO:0000313" key="4">
    <source>
        <dbReference type="Proteomes" id="UP000232323"/>
    </source>
</evidence>
<feature type="region of interest" description="Disordered" evidence="2">
    <location>
        <begin position="618"/>
        <end position="645"/>
    </location>
</feature>
<organism evidence="3 4">
    <name type="scientific">Chlamydomonas eustigma</name>
    <dbReference type="NCBI Taxonomy" id="1157962"/>
    <lineage>
        <taxon>Eukaryota</taxon>
        <taxon>Viridiplantae</taxon>
        <taxon>Chlorophyta</taxon>
        <taxon>core chlorophytes</taxon>
        <taxon>Chlorophyceae</taxon>
        <taxon>CS clade</taxon>
        <taxon>Chlamydomonadales</taxon>
        <taxon>Chlamydomonadaceae</taxon>
        <taxon>Chlamydomonas</taxon>
    </lineage>
</organism>
<feature type="region of interest" description="Disordered" evidence="2">
    <location>
        <begin position="874"/>
        <end position="912"/>
    </location>
</feature>
<comment type="caution">
    <text evidence="3">The sequence shown here is derived from an EMBL/GenBank/DDBJ whole genome shotgun (WGS) entry which is preliminary data.</text>
</comment>
<feature type="compositionally biased region" description="Acidic residues" evidence="2">
    <location>
        <begin position="1159"/>
        <end position="1181"/>
    </location>
</feature>
<evidence type="ECO:0000256" key="1">
    <source>
        <dbReference type="ARBA" id="ARBA00022737"/>
    </source>
</evidence>
<accession>A0A250WUY4</accession>
<dbReference type="InterPro" id="IPR011990">
    <property type="entry name" value="TPR-like_helical_dom_sf"/>
</dbReference>
<feature type="region of interest" description="Disordered" evidence="2">
    <location>
        <begin position="1157"/>
        <end position="1181"/>
    </location>
</feature>
<dbReference type="PANTHER" id="PTHR47939">
    <property type="entry name" value="MEMBRANE-ASSOCIATED SALT-INDUCIBLE PROTEIN-LIKE"/>
    <property type="match status" value="1"/>
</dbReference>
<feature type="region of interest" description="Disordered" evidence="2">
    <location>
        <begin position="34"/>
        <end position="72"/>
    </location>
</feature>
<dbReference type="AlphaFoldDB" id="A0A250WUY4"/>
<evidence type="ECO:0000256" key="2">
    <source>
        <dbReference type="SAM" id="MobiDB-lite"/>
    </source>
</evidence>
<protein>
    <recommendedName>
        <fullName evidence="5">Pentacotripeptide-repeat region of PRORP domain-containing protein</fullName>
    </recommendedName>
</protein>
<dbReference type="PANTHER" id="PTHR47939:SF13">
    <property type="entry name" value="OS03G0201400 PROTEIN"/>
    <property type="match status" value="1"/>
</dbReference>
<sequence>MMLSSKLFRPLRNIKHVAPVPPLPQRTAVLIAHGRKTKTKTVGEINSDDQISGQRKTKGQNDKEQEDQTSDISPLLQQVDTEYLEELKRQAAEEEKLRQINYDPEADPKRINFHRVLLNAAQQGQVEKAEETIAQMVDSGFDPGPRAFHVLVFAYVKGKRSTDALDVARRANEAGFKLLPETFVVLIYSFLNLEDADPDLETATSLLESMKAQEGVEGAQPGWLMLCKELFRKGLSDEAMTVVKRGYDEDGYVGDQLLNQFVITELCKAGLKERAMKELSNMETLGYRPTPDHYNPIIQAVAAAGDAERARSMIQDAFRRPAWEPPNVESYDSLLSGMVISLKSGFDSDVASQMESTFGKLREEMLKFSLRPTATTYAHMCEAYIVLGDMDLALGALESLQAANGTTKLLAKKHVSKLLLTLAQQDRPVDMLNIFKFLIGDNLRLPRKAVTPLPDGDGRSILTAWMPSHMEQMRQNRGKSVAQTMMQEVRTTRIVDGVLLGIADCVVDENGVFVSPSKMTTTELQVECEAAGLPIDGLTRTQLSKQIKARRAELPENILTAQAALQKAVKSELKALGAEEKDGKRDGKITQKRFRVIQFQDGKLSKISNVVQEVLTSKESYTEERTAGEEPDFGSGMGGDDEDYGGDMEDLDDIMRSGVDEGVGDILRDEDTTYGDAEDMAELAMSQQAAEDAIDMAIEHYDARMLNKTAGMAIAVELLRAMEMLKARPTSADLETLVMGAVTEASPEAAVEVSQRLHRLLKEPGYSPEVVAGLYGQLARVCLDNARGPLADLVLERAEARALPVDPSLMAELSVALAGRPRAKELADKEMTDMTLGEGGGEMIGASAAGLLDDDEDEFEILEDEEEDEDIIALDEEEEDDENRLQLPPGSSDEAEEKWSSEVQNELEAGEADEDVVWEGEVEEYEEGMTADEEIAVYGSNYIACLDAQAEAKAVELSKVFDEEDLEQFGSLMSPSAQNLNNMLQWPLLLEVGNLEEDEETESRADAGDEFESEGEVIDVSTELQEDQEMSLSEVVGEAELSEDDAYERMQRGEMSLQEAVRAAVPKAVQDYVLSIQEEPLEVEEDELFVQDTLTKIKEIQAAYGVAVEEDEEGVPLESLPEEEQNKMFEEFEAFWNQRVNKIGEVLEEEWDQAAAALETEEEEQMDEEGGEGEEGEMEEDDLYARLLSEGIDDEQIEKIMRLWTADFSREEMEKIANEVLQANIEDAEEESEEEDDVADAMV</sequence>
<feature type="compositionally biased region" description="Acidic residues" evidence="2">
    <location>
        <begin position="1226"/>
        <end position="1243"/>
    </location>
</feature>
<keyword evidence="1" id="KW-0677">Repeat</keyword>
<keyword evidence="4" id="KW-1185">Reference proteome</keyword>
<dbReference type="STRING" id="1157962.A0A250WUY4"/>
<dbReference type="OrthoDB" id="551791at2759"/>
<dbReference type="InterPro" id="IPR050667">
    <property type="entry name" value="PPR-containing_protein"/>
</dbReference>
<evidence type="ECO:0000313" key="3">
    <source>
        <dbReference type="EMBL" id="GAX74653.1"/>
    </source>
</evidence>
<gene>
    <name evidence="3" type="ORF">CEUSTIGMA_g2101.t1</name>
</gene>
<feature type="region of interest" description="Disordered" evidence="2">
    <location>
        <begin position="1223"/>
        <end position="1243"/>
    </location>
</feature>
<dbReference type="Proteomes" id="UP000232323">
    <property type="component" value="Unassembled WGS sequence"/>
</dbReference>
<dbReference type="Gene3D" id="1.25.40.10">
    <property type="entry name" value="Tetratricopeptide repeat domain"/>
    <property type="match status" value="2"/>
</dbReference>
<proteinExistence type="predicted"/>